<accession>A0A382C1G8</accession>
<dbReference type="InterPro" id="IPR015421">
    <property type="entry name" value="PyrdxlP-dep_Trfase_major"/>
</dbReference>
<evidence type="ECO:0000256" key="5">
    <source>
        <dbReference type="ARBA" id="ARBA00022898"/>
    </source>
</evidence>
<feature type="non-terminal residue" evidence="8">
    <location>
        <position position="260"/>
    </location>
</feature>
<name>A0A382C1G8_9ZZZZ</name>
<dbReference type="AlphaFoldDB" id="A0A382C1G8"/>
<evidence type="ECO:0000256" key="2">
    <source>
        <dbReference type="ARBA" id="ARBA00010447"/>
    </source>
</evidence>
<dbReference type="GO" id="GO:0031071">
    <property type="term" value="F:cysteine desulfurase activity"/>
    <property type="evidence" value="ECO:0007669"/>
    <property type="project" value="UniProtKB-EC"/>
</dbReference>
<reference evidence="8" key="1">
    <citation type="submission" date="2018-05" db="EMBL/GenBank/DDBJ databases">
        <authorList>
            <person name="Lanie J.A."/>
            <person name="Ng W.-L."/>
            <person name="Kazmierczak K.M."/>
            <person name="Andrzejewski T.M."/>
            <person name="Davidsen T.M."/>
            <person name="Wayne K.J."/>
            <person name="Tettelin H."/>
            <person name="Glass J.I."/>
            <person name="Rusch D."/>
            <person name="Podicherti R."/>
            <person name="Tsui H.-C.T."/>
            <person name="Winkler M.E."/>
        </authorList>
    </citation>
    <scope>NUCLEOTIDE SEQUENCE</scope>
</reference>
<dbReference type="InterPro" id="IPR015422">
    <property type="entry name" value="PyrdxlP-dep_Trfase_small"/>
</dbReference>
<comment type="catalytic activity">
    <reaction evidence="6">
        <text>(sulfur carrier)-H + L-cysteine = (sulfur carrier)-SH + L-alanine</text>
        <dbReference type="Rhea" id="RHEA:43892"/>
        <dbReference type="Rhea" id="RHEA-COMP:14737"/>
        <dbReference type="Rhea" id="RHEA-COMP:14739"/>
        <dbReference type="ChEBI" id="CHEBI:29917"/>
        <dbReference type="ChEBI" id="CHEBI:35235"/>
        <dbReference type="ChEBI" id="CHEBI:57972"/>
        <dbReference type="ChEBI" id="CHEBI:64428"/>
        <dbReference type="EC" id="2.8.1.7"/>
    </reaction>
</comment>
<dbReference type="InterPro" id="IPR020578">
    <property type="entry name" value="Aminotrans_V_PyrdxlP_BS"/>
</dbReference>
<evidence type="ECO:0000259" key="7">
    <source>
        <dbReference type="Pfam" id="PF00266"/>
    </source>
</evidence>
<dbReference type="Pfam" id="PF00266">
    <property type="entry name" value="Aminotran_5"/>
    <property type="match status" value="1"/>
</dbReference>
<organism evidence="8">
    <name type="scientific">marine metagenome</name>
    <dbReference type="NCBI Taxonomy" id="408172"/>
    <lineage>
        <taxon>unclassified sequences</taxon>
        <taxon>metagenomes</taxon>
        <taxon>ecological metagenomes</taxon>
    </lineage>
</organism>
<dbReference type="EC" id="2.8.1.7" evidence="3"/>
<dbReference type="EMBL" id="UINC01032124">
    <property type="protein sequence ID" value="SVB19267.1"/>
    <property type="molecule type" value="Genomic_DNA"/>
</dbReference>
<evidence type="ECO:0000256" key="1">
    <source>
        <dbReference type="ARBA" id="ARBA00001933"/>
    </source>
</evidence>
<keyword evidence="4" id="KW-0808">Transferase</keyword>
<proteinExistence type="inferred from homology"/>
<dbReference type="PANTHER" id="PTHR43586">
    <property type="entry name" value="CYSTEINE DESULFURASE"/>
    <property type="match status" value="1"/>
</dbReference>
<protein>
    <recommendedName>
        <fullName evidence="3">cysteine desulfurase</fullName>
        <ecNumber evidence="3">2.8.1.7</ecNumber>
    </recommendedName>
</protein>
<evidence type="ECO:0000313" key="8">
    <source>
        <dbReference type="EMBL" id="SVB19267.1"/>
    </source>
</evidence>
<evidence type="ECO:0000256" key="4">
    <source>
        <dbReference type="ARBA" id="ARBA00022679"/>
    </source>
</evidence>
<sequence>MLPLDVEAVRKDFPILHQRVNGRPLVYLDSGASSQKPAQVIDAVATYERQDHANVHRGVHTLSQRATNAYEGAREKVRRLINARSVHEIVFTSGTTESINLVAQSYGRSRIGSQDEVLITEMEHHANIVPWQLLCEQTGATLKVVPFDDNGELIIARFRELLSSHTRIVALTHVSNTLGTVNPVHDITQMAHDAGAVVLVDGAQAVPHSTVDVMDLDCDFYAFSGHKLYGPTGIGVLYGRESLLDAMPPWQGGGDMIKTV</sequence>
<gene>
    <name evidence="8" type="ORF">METZ01_LOCUS172121</name>
</gene>
<comment type="cofactor">
    <cofactor evidence="1">
        <name>pyridoxal 5'-phosphate</name>
        <dbReference type="ChEBI" id="CHEBI:597326"/>
    </cofactor>
</comment>
<dbReference type="PROSITE" id="PS00595">
    <property type="entry name" value="AA_TRANSFER_CLASS_5"/>
    <property type="match status" value="1"/>
</dbReference>
<dbReference type="Gene3D" id="3.90.1150.10">
    <property type="entry name" value="Aspartate Aminotransferase, domain 1"/>
    <property type="match status" value="1"/>
</dbReference>
<dbReference type="PANTHER" id="PTHR43586:SF8">
    <property type="entry name" value="CYSTEINE DESULFURASE 1, CHLOROPLASTIC"/>
    <property type="match status" value="1"/>
</dbReference>
<dbReference type="InterPro" id="IPR010970">
    <property type="entry name" value="Cys_dSase_SufS"/>
</dbReference>
<dbReference type="InterPro" id="IPR015424">
    <property type="entry name" value="PyrdxlP-dep_Trfase"/>
</dbReference>
<dbReference type="CDD" id="cd06453">
    <property type="entry name" value="SufS_like"/>
    <property type="match status" value="1"/>
</dbReference>
<evidence type="ECO:0000256" key="3">
    <source>
        <dbReference type="ARBA" id="ARBA00012239"/>
    </source>
</evidence>
<dbReference type="Gene3D" id="3.40.640.10">
    <property type="entry name" value="Type I PLP-dependent aspartate aminotransferase-like (Major domain)"/>
    <property type="match status" value="1"/>
</dbReference>
<dbReference type="InterPro" id="IPR000192">
    <property type="entry name" value="Aminotrans_V_dom"/>
</dbReference>
<evidence type="ECO:0000256" key="6">
    <source>
        <dbReference type="ARBA" id="ARBA00050776"/>
    </source>
</evidence>
<dbReference type="GO" id="GO:0030170">
    <property type="term" value="F:pyridoxal phosphate binding"/>
    <property type="evidence" value="ECO:0007669"/>
    <property type="project" value="InterPro"/>
</dbReference>
<keyword evidence="5" id="KW-0663">Pyridoxal phosphate</keyword>
<dbReference type="GO" id="GO:0006534">
    <property type="term" value="P:cysteine metabolic process"/>
    <property type="evidence" value="ECO:0007669"/>
    <property type="project" value="InterPro"/>
</dbReference>
<dbReference type="SUPFAM" id="SSF53383">
    <property type="entry name" value="PLP-dependent transferases"/>
    <property type="match status" value="1"/>
</dbReference>
<comment type="similarity">
    <text evidence="2">Belongs to the class-V pyridoxal-phosphate-dependent aminotransferase family. Csd subfamily.</text>
</comment>
<feature type="domain" description="Aminotransferase class V" evidence="7">
    <location>
        <begin position="26"/>
        <end position="260"/>
    </location>
</feature>